<dbReference type="AlphaFoldDB" id="A0AAV3QM92"/>
<dbReference type="EMBL" id="BAABME010004705">
    <property type="protein sequence ID" value="GAA0163287.1"/>
    <property type="molecule type" value="Genomic_DNA"/>
</dbReference>
<keyword evidence="2" id="KW-1185">Reference proteome</keyword>
<accession>A0AAV3QM92</accession>
<evidence type="ECO:0000313" key="1">
    <source>
        <dbReference type="EMBL" id="GAA0163287.1"/>
    </source>
</evidence>
<sequence length="233" mass="25135">MIRWIETLNIRSGGTTRRPDLVVASSPAVATAVTKDAEATVLSEIVPSSEDEAQTEVVDSDEPSDCVITELADIEASGDAAQNEIVEPSGCMIAEAVVIETSRDGAHTTVVDIEEPVVCMTTEVVVVTVPATGVQRIESILRDSLRVAWVELCSFVEGKSYEDLLVEEEGIMASFEALMRFSMQDLSSQGKELKAIFSIARDLRGTQCGVVPLEVHDRFTTIRIASAESSTKL</sequence>
<protein>
    <submittedName>
        <fullName evidence="1">Uncharacterized protein</fullName>
    </submittedName>
</protein>
<reference evidence="1 2" key="1">
    <citation type="submission" date="2024-01" db="EMBL/GenBank/DDBJ databases">
        <title>The complete chloroplast genome sequence of Lithospermum erythrorhizon: insights into the phylogenetic relationship among Boraginaceae species and the maternal lineages of purple gromwells.</title>
        <authorList>
            <person name="Okada T."/>
            <person name="Watanabe K."/>
        </authorList>
    </citation>
    <scope>NUCLEOTIDE SEQUENCE [LARGE SCALE GENOMIC DNA]</scope>
</reference>
<dbReference type="Proteomes" id="UP001454036">
    <property type="component" value="Unassembled WGS sequence"/>
</dbReference>
<organism evidence="1 2">
    <name type="scientific">Lithospermum erythrorhizon</name>
    <name type="common">Purple gromwell</name>
    <name type="synonym">Lithospermum officinale var. erythrorhizon</name>
    <dbReference type="NCBI Taxonomy" id="34254"/>
    <lineage>
        <taxon>Eukaryota</taxon>
        <taxon>Viridiplantae</taxon>
        <taxon>Streptophyta</taxon>
        <taxon>Embryophyta</taxon>
        <taxon>Tracheophyta</taxon>
        <taxon>Spermatophyta</taxon>
        <taxon>Magnoliopsida</taxon>
        <taxon>eudicotyledons</taxon>
        <taxon>Gunneridae</taxon>
        <taxon>Pentapetalae</taxon>
        <taxon>asterids</taxon>
        <taxon>lamiids</taxon>
        <taxon>Boraginales</taxon>
        <taxon>Boraginaceae</taxon>
        <taxon>Boraginoideae</taxon>
        <taxon>Lithospermeae</taxon>
        <taxon>Lithospermum</taxon>
    </lineage>
</organism>
<evidence type="ECO:0000313" key="2">
    <source>
        <dbReference type="Proteomes" id="UP001454036"/>
    </source>
</evidence>
<gene>
    <name evidence="1" type="ORF">LIER_19187</name>
</gene>
<name>A0AAV3QM92_LITER</name>
<comment type="caution">
    <text evidence="1">The sequence shown here is derived from an EMBL/GenBank/DDBJ whole genome shotgun (WGS) entry which is preliminary data.</text>
</comment>
<proteinExistence type="predicted"/>